<sequence length="254" mass="27738">MATIVRATISPRAMVYAAAPRAARVSRPSAPAIVVRRETSKAEALGRRRETRRALTIVAAEGEDAPAPAAEPEMSAPAAPAVDPEAARIADMVAEIKDYLKLLYVKREMNFNEVRLTLAIEDPRLADRRERYGIEDESGVSADEKVEALEAIDAGEIPTDALVVETLLQDFREWPGLDGEVRKERGPSRYAEIANQAAGIKTQIEEERRAAYAEDDGDEKDGNPFGFLVLYGVSAVPIFITIAALSIMFVNSLQ</sequence>
<reference evidence="2" key="1">
    <citation type="submission" date="2021-01" db="EMBL/GenBank/DDBJ databases">
        <authorList>
            <person name="Corre E."/>
            <person name="Pelletier E."/>
            <person name="Niang G."/>
            <person name="Scheremetjew M."/>
            <person name="Finn R."/>
            <person name="Kale V."/>
            <person name="Holt S."/>
            <person name="Cochrane G."/>
            <person name="Meng A."/>
            <person name="Brown T."/>
            <person name="Cohen L."/>
        </authorList>
    </citation>
    <scope>NUCLEOTIDE SEQUENCE</scope>
    <source>
        <strain evidence="2">CCMP1723</strain>
    </source>
</reference>
<keyword evidence="1" id="KW-0812">Transmembrane</keyword>
<keyword evidence="1" id="KW-0472">Membrane</keyword>
<gene>
    <name evidence="2" type="ORF">MCOM1403_LOCUS9867</name>
</gene>
<proteinExistence type="predicted"/>
<evidence type="ECO:0000256" key="1">
    <source>
        <dbReference type="SAM" id="Phobius"/>
    </source>
</evidence>
<accession>A0A7S0IIW7</accession>
<dbReference type="EMBL" id="HBEQ01012245">
    <property type="protein sequence ID" value="CAD8522905.1"/>
    <property type="molecule type" value="Transcribed_RNA"/>
</dbReference>
<evidence type="ECO:0000313" key="2">
    <source>
        <dbReference type="EMBL" id="CAD8522905.1"/>
    </source>
</evidence>
<organism evidence="2">
    <name type="scientific">Micromonas pusilla</name>
    <name type="common">Picoplanktonic green alga</name>
    <name type="synonym">Chromulina pusilla</name>
    <dbReference type="NCBI Taxonomy" id="38833"/>
    <lineage>
        <taxon>Eukaryota</taxon>
        <taxon>Viridiplantae</taxon>
        <taxon>Chlorophyta</taxon>
        <taxon>Mamiellophyceae</taxon>
        <taxon>Mamiellales</taxon>
        <taxon>Mamiellaceae</taxon>
        <taxon>Micromonas</taxon>
    </lineage>
</organism>
<name>A0A7S0IIW7_MICPS</name>
<keyword evidence="1" id="KW-1133">Transmembrane helix</keyword>
<feature type="transmembrane region" description="Helical" evidence="1">
    <location>
        <begin position="228"/>
        <end position="250"/>
    </location>
</feature>
<dbReference type="AlphaFoldDB" id="A0A7S0IIW7"/>
<protein>
    <submittedName>
        <fullName evidence="2">Uncharacterized protein</fullName>
    </submittedName>
</protein>